<gene>
    <name evidence="2" type="ORF">CPAG_07516</name>
</gene>
<dbReference type="EMBL" id="DS268113">
    <property type="protein sequence ID" value="KMM71209.1"/>
    <property type="molecule type" value="Genomic_DNA"/>
</dbReference>
<reference evidence="3" key="3">
    <citation type="journal article" date="2010" name="Genome Res.">
        <title>Population genomic sequencing of Coccidioides fungi reveals recent hybridization and transposon control.</title>
        <authorList>
            <person name="Neafsey D.E."/>
            <person name="Barker B.M."/>
            <person name="Sharpton T.J."/>
            <person name="Stajich J.E."/>
            <person name="Park D.J."/>
            <person name="Whiston E."/>
            <person name="Hung C.-Y."/>
            <person name="McMahan C."/>
            <person name="White J."/>
            <person name="Sykes S."/>
            <person name="Heiman D."/>
            <person name="Young S."/>
            <person name="Zeng Q."/>
            <person name="Abouelleil A."/>
            <person name="Aftuck L."/>
            <person name="Bessette D."/>
            <person name="Brown A."/>
            <person name="FitzGerald M."/>
            <person name="Lui A."/>
            <person name="Macdonald J.P."/>
            <person name="Priest M."/>
            <person name="Orbach M.J."/>
            <person name="Galgiani J.N."/>
            <person name="Kirkland T.N."/>
            <person name="Cole G.T."/>
            <person name="Birren B.W."/>
            <person name="Henn M.R."/>
            <person name="Taylor J.W."/>
            <person name="Rounsley S.D."/>
        </authorList>
    </citation>
    <scope>NUCLEOTIDE SEQUENCE [LARGE SCALE GENOMIC DNA]</scope>
    <source>
        <strain evidence="3">RMSCC 3488</strain>
    </source>
</reference>
<organism evidence="2 3">
    <name type="scientific">Coccidioides posadasii RMSCC 3488</name>
    <dbReference type="NCBI Taxonomy" id="454284"/>
    <lineage>
        <taxon>Eukaryota</taxon>
        <taxon>Fungi</taxon>
        <taxon>Dikarya</taxon>
        <taxon>Ascomycota</taxon>
        <taxon>Pezizomycotina</taxon>
        <taxon>Eurotiomycetes</taxon>
        <taxon>Eurotiomycetidae</taxon>
        <taxon>Onygenales</taxon>
        <taxon>Onygenaceae</taxon>
        <taxon>Coccidioides</taxon>
    </lineage>
</organism>
<reference evidence="2 3" key="1">
    <citation type="submission" date="2007-06" db="EMBL/GenBank/DDBJ databases">
        <title>The Genome Sequence of Coccidioides posadasii RMSCC_3488.</title>
        <authorList>
            <consortium name="Coccidioides Genome Resources Consortium"/>
            <consortium name="The Broad Institute Genome Sequencing Platform"/>
            <person name="Henn M.R."/>
            <person name="Sykes S."/>
            <person name="Young S."/>
            <person name="Jaffe D."/>
            <person name="Berlin A."/>
            <person name="Alvarez P."/>
            <person name="Butler J."/>
            <person name="Gnerre S."/>
            <person name="Grabherr M."/>
            <person name="Mauceli E."/>
            <person name="Brockman W."/>
            <person name="Kodira C."/>
            <person name="Alvarado L."/>
            <person name="Zeng Q."/>
            <person name="Crawford M."/>
            <person name="Antoine C."/>
            <person name="Devon K."/>
            <person name="Galgiani J."/>
            <person name="Orsborn K."/>
            <person name="Lewis M.L."/>
            <person name="Nusbaum C."/>
            <person name="Galagan J."/>
            <person name="Birren B."/>
        </authorList>
    </citation>
    <scope>NUCLEOTIDE SEQUENCE [LARGE SCALE GENOMIC DNA]</scope>
    <source>
        <strain evidence="2 3">RMSCC 3488</strain>
    </source>
</reference>
<accession>A0A0J6FQD7</accession>
<proteinExistence type="predicted"/>
<evidence type="ECO:0000313" key="2">
    <source>
        <dbReference type="EMBL" id="KMM71209.1"/>
    </source>
</evidence>
<dbReference type="VEuPathDB" id="FungiDB:CPAG_07516"/>
<evidence type="ECO:0000313" key="3">
    <source>
        <dbReference type="Proteomes" id="UP000054567"/>
    </source>
</evidence>
<sequence length="127" mass="14242">MAFKPVPMLLRALILGSTGSGKIVTIVKFYCPTATKRDIHMAGLRRAGQGNASRQPDPDFNDLAGCTPYFPDAFIDVLLILTLRYWKPLVLEPRQQIVVARQNLNIFEKSGFLYQGELVELLSCLRC</sequence>
<evidence type="ECO:0000256" key="1">
    <source>
        <dbReference type="SAM" id="SignalP"/>
    </source>
</evidence>
<feature type="signal peptide" evidence="1">
    <location>
        <begin position="1"/>
        <end position="20"/>
    </location>
</feature>
<keyword evidence="1" id="KW-0732">Signal</keyword>
<dbReference type="Proteomes" id="UP000054567">
    <property type="component" value="Unassembled WGS sequence"/>
</dbReference>
<feature type="chain" id="PRO_5005271277" evidence="1">
    <location>
        <begin position="21"/>
        <end position="127"/>
    </location>
</feature>
<dbReference type="AlphaFoldDB" id="A0A0J6FQD7"/>
<reference evidence="3" key="2">
    <citation type="journal article" date="2009" name="Genome Res.">
        <title>Comparative genomic analyses of the human fungal pathogens Coccidioides and their relatives.</title>
        <authorList>
            <person name="Sharpton T.J."/>
            <person name="Stajich J.E."/>
            <person name="Rounsley S.D."/>
            <person name="Gardner M.J."/>
            <person name="Wortman J.R."/>
            <person name="Jordar V.S."/>
            <person name="Maiti R."/>
            <person name="Kodira C.D."/>
            <person name="Neafsey D.E."/>
            <person name="Zeng Q."/>
            <person name="Hung C.-Y."/>
            <person name="McMahan C."/>
            <person name="Muszewska A."/>
            <person name="Grynberg M."/>
            <person name="Mandel M.A."/>
            <person name="Kellner E.M."/>
            <person name="Barker B.M."/>
            <person name="Galgiani J.N."/>
            <person name="Orbach M.J."/>
            <person name="Kirkland T.N."/>
            <person name="Cole G.T."/>
            <person name="Henn M.R."/>
            <person name="Birren B.W."/>
            <person name="Taylor J.W."/>
        </authorList>
    </citation>
    <scope>NUCLEOTIDE SEQUENCE [LARGE SCALE GENOMIC DNA]</scope>
    <source>
        <strain evidence="3">RMSCC 3488</strain>
    </source>
</reference>
<name>A0A0J6FQD7_COCPO</name>
<protein>
    <submittedName>
        <fullName evidence="2">Uncharacterized protein</fullName>
    </submittedName>
</protein>